<dbReference type="PANTHER" id="PTHR48100">
    <property type="entry name" value="BROAD-SPECIFICITY PHOSPHATASE YOR283W-RELATED"/>
    <property type="match status" value="1"/>
</dbReference>
<evidence type="ECO:0000313" key="1">
    <source>
        <dbReference type="EMBL" id="GAA1748306.1"/>
    </source>
</evidence>
<gene>
    <name evidence="1" type="ORF">GCM10009681_19400</name>
</gene>
<dbReference type="CDD" id="cd07067">
    <property type="entry name" value="HP_PGM_like"/>
    <property type="match status" value="1"/>
</dbReference>
<reference evidence="2" key="1">
    <citation type="journal article" date="2019" name="Int. J. Syst. Evol. Microbiol.">
        <title>The Global Catalogue of Microorganisms (GCM) 10K type strain sequencing project: providing services to taxonomists for standard genome sequencing and annotation.</title>
        <authorList>
            <consortium name="The Broad Institute Genomics Platform"/>
            <consortium name="The Broad Institute Genome Sequencing Center for Infectious Disease"/>
            <person name="Wu L."/>
            <person name="Ma J."/>
        </authorList>
    </citation>
    <scope>NUCLEOTIDE SEQUENCE [LARGE SCALE GENOMIC DNA]</scope>
    <source>
        <strain evidence="2">JCM 13249</strain>
    </source>
</reference>
<proteinExistence type="predicted"/>
<dbReference type="EMBL" id="BAAALS010000007">
    <property type="protein sequence ID" value="GAA1748306.1"/>
    <property type="molecule type" value="Genomic_DNA"/>
</dbReference>
<dbReference type="Pfam" id="PF00300">
    <property type="entry name" value="His_Phos_1"/>
    <property type="match status" value="1"/>
</dbReference>
<comment type="caution">
    <text evidence="1">The sequence shown here is derived from an EMBL/GenBank/DDBJ whole genome shotgun (WGS) entry which is preliminary data.</text>
</comment>
<evidence type="ECO:0000313" key="2">
    <source>
        <dbReference type="Proteomes" id="UP001500655"/>
    </source>
</evidence>
<dbReference type="PANTHER" id="PTHR48100:SF1">
    <property type="entry name" value="HISTIDINE PHOSPHATASE FAMILY PROTEIN-RELATED"/>
    <property type="match status" value="1"/>
</dbReference>
<dbReference type="InterPro" id="IPR050275">
    <property type="entry name" value="PGM_Phosphatase"/>
</dbReference>
<dbReference type="InterPro" id="IPR029033">
    <property type="entry name" value="His_PPase_superfam"/>
</dbReference>
<dbReference type="Proteomes" id="UP001500655">
    <property type="component" value="Unassembled WGS sequence"/>
</dbReference>
<evidence type="ECO:0008006" key="3">
    <source>
        <dbReference type="Google" id="ProtNLM"/>
    </source>
</evidence>
<protein>
    <recommendedName>
        <fullName evidence="3">Histidine phosphatase family protein</fullName>
    </recommendedName>
</protein>
<dbReference type="Gene3D" id="3.40.50.1240">
    <property type="entry name" value="Phosphoglycerate mutase-like"/>
    <property type="match status" value="1"/>
</dbReference>
<dbReference type="RefSeq" id="WP_344079083.1">
    <property type="nucleotide sequence ID" value="NZ_BAAALS010000007.1"/>
</dbReference>
<dbReference type="SMART" id="SM00855">
    <property type="entry name" value="PGAM"/>
    <property type="match status" value="1"/>
</dbReference>
<accession>A0ABP4WBQ3</accession>
<keyword evidence="2" id="KW-1185">Reference proteome</keyword>
<dbReference type="SUPFAM" id="SSF53254">
    <property type="entry name" value="Phosphoglycerate mutase-like"/>
    <property type="match status" value="1"/>
</dbReference>
<sequence length="184" mass="20104">MTVFYLVQHAEKERQPGDPGLTELGRRQAARTAGWVQQVGVHAIVCSPLRRARETAWSIASETGLRVREDARLRERMNWDGSQRMEDFLADWAATVKDRNFVPACGDSSHDAAERFRACLVELTKEPGPVALITHGGVTVDLLRTLIGDGAVPVELIQHGVPSCAITTLDGLSIVDIASVAHLE</sequence>
<organism evidence="1 2">
    <name type="scientific">Luedemannella helvata</name>
    <dbReference type="NCBI Taxonomy" id="349315"/>
    <lineage>
        <taxon>Bacteria</taxon>
        <taxon>Bacillati</taxon>
        <taxon>Actinomycetota</taxon>
        <taxon>Actinomycetes</taxon>
        <taxon>Micromonosporales</taxon>
        <taxon>Micromonosporaceae</taxon>
        <taxon>Luedemannella</taxon>
    </lineage>
</organism>
<dbReference type="InterPro" id="IPR013078">
    <property type="entry name" value="His_Pase_superF_clade-1"/>
</dbReference>
<name>A0ABP4WBQ3_9ACTN</name>